<dbReference type="EMBL" id="WTVR01000002">
    <property type="protein sequence ID" value="NMF87015.1"/>
    <property type="molecule type" value="Genomic_DNA"/>
</dbReference>
<reference evidence="1 2" key="1">
    <citation type="submission" date="2019-12" db="EMBL/GenBank/DDBJ databases">
        <title>Comparative genomics gives insights into the taxonomy of the Azoarcus-Aromatoleum group and reveals separate origins of nif in the plant-associated Azoarcus and non-plant-associated Aromatoleum sub-groups.</title>
        <authorList>
            <person name="Lafos M."/>
            <person name="Maluk M."/>
            <person name="Batista M."/>
            <person name="Junghare M."/>
            <person name="Carmona M."/>
            <person name="Faoro H."/>
            <person name="Cruz L.M."/>
            <person name="Battistoni F."/>
            <person name="De Souza E."/>
            <person name="Pedrosa F."/>
            <person name="Chen W.-M."/>
            <person name="Poole P.S."/>
            <person name="Dixon R.A."/>
            <person name="James E.K."/>
        </authorList>
    </citation>
    <scope>NUCLEOTIDE SEQUENCE [LARGE SCALE GENOMIC DNA]</scope>
    <source>
        <strain evidence="1 2">ToN1</strain>
    </source>
</reference>
<keyword evidence="2" id="KW-1185">Reference proteome</keyword>
<evidence type="ECO:0000313" key="1">
    <source>
        <dbReference type="EMBL" id="NMF87015.1"/>
    </source>
</evidence>
<accession>A0ABX1MKX6</accession>
<sequence>MKRLEHNVALVTGSTQGQCEGIALRLARDTHGKTVVMKQLSDQVVLWFANLRPSLIGMETCGGAHCWA</sequence>
<gene>
    <name evidence="1" type="ORF">GPA26_00825</name>
</gene>
<dbReference type="RefSeq" id="WP_169204512.1">
    <property type="nucleotide sequence ID" value="NZ_CP059560.1"/>
</dbReference>
<evidence type="ECO:0000313" key="2">
    <source>
        <dbReference type="Proteomes" id="UP000652074"/>
    </source>
</evidence>
<dbReference type="Gene3D" id="3.40.50.720">
    <property type="entry name" value="NAD(P)-binding Rossmann-like Domain"/>
    <property type="match status" value="1"/>
</dbReference>
<name>A0ABX1MKX6_9RHOO</name>
<organism evidence="1 2">
    <name type="scientific">Aromatoleum petrolei</name>
    <dbReference type="NCBI Taxonomy" id="76116"/>
    <lineage>
        <taxon>Bacteria</taxon>
        <taxon>Pseudomonadati</taxon>
        <taxon>Pseudomonadota</taxon>
        <taxon>Betaproteobacteria</taxon>
        <taxon>Rhodocyclales</taxon>
        <taxon>Rhodocyclaceae</taxon>
        <taxon>Aromatoleum</taxon>
    </lineage>
</organism>
<dbReference type="Proteomes" id="UP000652074">
    <property type="component" value="Unassembled WGS sequence"/>
</dbReference>
<comment type="caution">
    <text evidence="1">The sequence shown here is derived from an EMBL/GenBank/DDBJ whole genome shotgun (WGS) entry which is preliminary data.</text>
</comment>
<proteinExistence type="predicted"/>
<protein>
    <submittedName>
        <fullName evidence="1">Uncharacterized protein</fullName>
    </submittedName>
</protein>